<evidence type="ECO:0000313" key="3">
    <source>
        <dbReference type="EMBL" id="AEH51835.1"/>
    </source>
</evidence>
<keyword evidence="2" id="KW-1133">Transmembrane helix</keyword>
<dbReference type="RefSeq" id="WP_013933043.1">
    <property type="nucleotide sequence ID" value="NC_015707.1"/>
</dbReference>
<evidence type="ECO:0000256" key="2">
    <source>
        <dbReference type="SAM" id="Phobius"/>
    </source>
</evidence>
<dbReference type="eggNOG" id="COG1196">
    <property type="taxonomic scope" value="Bacteria"/>
</dbReference>
<dbReference type="Gene3D" id="1.10.220.30">
    <property type="match status" value="1"/>
</dbReference>
<dbReference type="PATRIC" id="fig|688269.3.peg.1847"/>
<keyword evidence="4" id="KW-1185">Reference proteome</keyword>
<keyword evidence="1" id="KW-0175">Coiled coil</keyword>
<reference evidence="3 4" key="1">
    <citation type="submission" date="2010-11" db="EMBL/GenBank/DDBJ databases">
        <title>The complete genome of Thermotoga thermarum DSM 5069.</title>
        <authorList>
            <consortium name="US DOE Joint Genome Institute (JGI-PGF)"/>
            <person name="Lucas S."/>
            <person name="Copeland A."/>
            <person name="Lapidus A."/>
            <person name="Bruce D."/>
            <person name="Goodwin L."/>
            <person name="Pitluck S."/>
            <person name="Kyrpides N."/>
            <person name="Mavromatis K."/>
            <person name="Ivanova N."/>
            <person name="Zeytun A."/>
            <person name="Brettin T."/>
            <person name="Detter J.C."/>
            <person name="Tapia R."/>
            <person name="Han C."/>
            <person name="Land M."/>
            <person name="Hauser L."/>
            <person name="Markowitz V."/>
            <person name="Cheng J.-F."/>
            <person name="Hugenholtz P."/>
            <person name="Woyke T."/>
            <person name="Wu D."/>
            <person name="Spring S."/>
            <person name="Schroeder M."/>
            <person name="Brambilla E."/>
            <person name="Klenk H.-P."/>
            <person name="Eisen J.A."/>
        </authorList>
    </citation>
    <scope>NUCLEOTIDE SEQUENCE [LARGE SCALE GENOMIC DNA]</scope>
    <source>
        <strain evidence="3 4">DSM 5069</strain>
    </source>
</reference>
<name>F7YW63_9THEM</name>
<dbReference type="STRING" id="688269.Theth_1793"/>
<evidence type="ECO:0000256" key="1">
    <source>
        <dbReference type="SAM" id="Coils"/>
    </source>
</evidence>
<proteinExistence type="predicted"/>
<keyword evidence="2" id="KW-0812">Transmembrane</keyword>
<dbReference type="Proteomes" id="UP000006804">
    <property type="component" value="Chromosome"/>
</dbReference>
<dbReference type="KEGG" id="tta:Theth_1793"/>
<accession>F7YW63</accession>
<protein>
    <submittedName>
        <fullName evidence="3">Uncharacterized protein</fullName>
    </submittedName>
</protein>
<feature type="transmembrane region" description="Helical" evidence="2">
    <location>
        <begin position="7"/>
        <end position="26"/>
    </location>
</feature>
<dbReference type="HOGENOM" id="CLU_884946_0_0_0"/>
<feature type="coiled-coil region" evidence="1">
    <location>
        <begin position="75"/>
        <end position="102"/>
    </location>
</feature>
<sequence length="307" mass="35004" precursor="true">MKGFFKAFLIALFIGFTILVYGYFIFEYNRLKGINVQPFEGWRSYISYLLSNTPYVNRFVKYEPLKILTVGQYFEESAQATLERVQQLLAEINAKSQQLVLDFQTLELSRKAVLELRKSWEEKNLELDILLQRLRMPEDIKKISETLKEADPANIANVLASENLSATSIATALLALDAATRSDIIAELGRIDPAKAADVINEIGSVEKIVNDLTTLSANLEKKRQQLVRQESALIEAEILKKLFSEVLRNMSDEQILKMIDTLSLDETSVMVIFSQLPVERIKELLKQIRDQKPELFEKLVVKGVSL</sequence>
<feature type="coiled-coil region" evidence="1">
    <location>
        <begin position="206"/>
        <end position="240"/>
    </location>
</feature>
<keyword evidence="2" id="KW-0472">Membrane</keyword>
<gene>
    <name evidence="3" type="ORF">Theth_1793</name>
</gene>
<evidence type="ECO:0000313" key="4">
    <source>
        <dbReference type="Proteomes" id="UP000006804"/>
    </source>
</evidence>
<dbReference type="AlphaFoldDB" id="F7YW63"/>
<dbReference type="EMBL" id="CP002351">
    <property type="protein sequence ID" value="AEH51835.1"/>
    <property type="molecule type" value="Genomic_DNA"/>
</dbReference>
<organism evidence="3 4">
    <name type="scientific">Pseudothermotoga thermarum DSM 5069</name>
    <dbReference type="NCBI Taxonomy" id="688269"/>
    <lineage>
        <taxon>Bacteria</taxon>
        <taxon>Thermotogati</taxon>
        <taxon>Thermotogota</taxon>
        <taxon>Thermotogae</taxon>
        <taxon>Thermotogales</taxon>
        <taxon>Thermotogaceae</taxon>
        <taxon>Pseudothermotoga</taxon>
    </lineage>
</organism>